<dbReference type="Proteomes" id="UP001216907">
    <property type="component" value="Unassembled WGS sequence"/>
</dbReference>
<reference evidence="1 2" key="1">
    <citation type="submission" date="2023-03" db="EMBL/GenBank/DDBJ databases">
        <title>Paludisphaera mucosa sp. nov. a novel planctomycete from northern fen.</title>
        <authorList>
            <person name="Ivanova A."/>
        </authorList>
    </citation>
    <scope>NUCLEOTIDE SEQUENCE [LARGE SCALE GENOMIC DNA]</scope>
    <source>
        <strain evidence="1 2">Pla2</strain>
    </source>
</reference>
<dbReference type="RefSeq" id="WP_277858963.1">
    <property type="nucleotide sequence ID" value="NZ_JARRAG010000001.1"/>
</dbReference>
<comment type="caution">
    <text evidence="1">The sequence shown here is derived from an EMBL/GenBank/DDBJ whole genome shotgun (WGS) entry which is preliminary data.</text>
</comment>
<keyword evidence="2" id="KW-1185">Reference proteome</keyword>
<proteinExistence type="predicted"/>
<evidence type="ECO:0000313" key="1">
    <source>
        <dbReference type="EMBL" id="MDG3002599.1"/>
    </source>
</evidence>
<evidence type="ECO:0008006" key="3">
    <source>
        <dbReference type="Google" id="ProtNLM"/>
    </source>
</evidence>
<evidence type="ECO:0000313" key="2">
    <source>
        <dbReference type="Proteomes" id="UP001216907"/>
    </source>
</evidence>
<sequence>MSRLNSSISSSEPPAGLGWGDSARVLAWTLAWLAVIDVGASVAFPPPGDPKERPSALQSYFQYGRSIEDKLDRLVGRTDSETAPIAFAGWIDPPQGEGQPRTRAAGSDLMVAFYGMSFSGHVGEALKEAEPSFTIRNIAGPSAPASQVLALYEADRGRHEGDVVVLSVLDSAVAALLATNGFCRNFDGPLPYMFPRYYIGPRGLGSHEPPARSLAEFRTLWYDPEGRARVIDDIRKWDLYYTPFLFHKSLLDESTVVRLLRRALATGGRKSIEGYYLAGGRFIEGSEPVRCLQGIVDRFIVQAQADGKRPFVLMIQDGTSGSRLQAVLGPTIAGRGALGLNTDAVCPTSESANFLPDGHITHEANRRIAEAMAALLRSGPVRSASTPAANRGLPPG</sequence>
<dbReference type="EMBL" id="JARRAG010000001">
    <property type="protein sequence ID" value="MDG3002599.1"/>
    <property type="molecule type" value="Genomic_DNA"/>
</dbReference>
<accession>A0ABT6F5A2</accession>
<name>A0ABT6F5A2_9BACT</name>
<organism evidence="1 2">
    <name type="scientific">Paludisphaera mucosa</name>
    <dbReference type="NCBI Taxonomy" id="3030827"/>
    <lineage>
        <taxon>Bacteria</taxon>
        <taxon>Pseudomonadati</taxon>
        <taxon>Planctomycetota</taxon>
        <taxon>Planctomycetia</taxon>
        <taxon>Isosphaerales</taxon>
        <taxon>Isosphaeraceae</taxon>
        <taxon>Paludisphaera</taxon>
    </lineage>
</organism>
<protein>
    <recommendedName>
        <fullName evidence="3">SGNH/GDSL hydrolase family protein</fullName>
    </recommendedName>
</protein>
<gene>
    <name evidence="1" type="ORF">PZE19_02260</name>
</gene>